<dbReference type="PROSITE" id="PS00491">
    <property type="entry name" value="PROLINE_PEPTIDASE"/>
    <property type="match status" value="1"/>
</dbReference>
<evidence type="ECO:0000256" key="1">
    <source>
        <dbReference type="ARBA" id="ARBA00001936"/>
    </source>
</evidence>
<dbReference type="RefSeq" id="WP_087056952.1">
    <property type="nucleotide sequence ID" value="NZ_FUKW01000013.1"/>
</dbReference>
<dbReference type="Gene3D" id="3.90.230.10">
    <property type="entry name" value="Creatinase/methionine aminopeptidase superfamily"/>
    <property type="match status" value="1"/>
</dbReference>
<evidence type="ECO:0000259" key="8">
    <source>
        <dbReference type="Pfam" id="PF01321"/>
    </source>
</evidence>
<dbReference type="PANTHER" id="PTHR46112">
    <property type="entry name" value="AMINOPEPTIDASE"/>
    <property type="match status" value="1"/>
</dbReference>
<evidence type="ECO:0000313" key="10">
    <source>
        <dbReference type="Proteomes" id="UP000195611"/>
    </source>
</evidence>
<feature type="domain" description="Creatinase N-terminal" evidence="8">
    <location>
        <begin position="5"/>
        <end position="134"/>
    </location>
</feature>
<comment type="similarity">
    <text evidence="2 6">Belongs to the peptidase M24B family.</text>
</comment>
<evidence type="ECO:0000256" key="4">
    <source>
        <dbReference type="ARBA" id="ARBA00022801"/>
    </source>
</evidence>
<evidence type="ECO:0000259" key="7">
    <source>
        <dbReference type="Pfam" id="PF00557"/>
    </source>
</evidence>
<dbReference type="Pfam" id="PF01321">
    <property type="entry name" value="Creatinase_N"/>
    <property type="match status" value="1"/>
</dbReference>
<dbReference type="Pfam" id="PF00557">
    <property type="entry name" value="Peptidase_M24"/>
    <property type="match status" value="1"/>
</dbReference>
<evidence type="ECO:0000256" key="6">
    <source>
        <dbReference type="RuleBase" id="RU000590"/>
    </source>
</evidence>
<evidence type="ECO:0000256" key="5">
    <source>
        <dbReference type="ARBA" id="ARBA00023211"/>
    </source>
</evidence>
<sequence>MNQALERLKQTIHEHNLDLLYIDDPSLIGYFTDFESDPHERLLALFVLKDRAFLFTPFLEENDARAVSSVPDILSYKDEENPWEIIQTKLISFNQSYQKIGIMENNLTVDRYNQLLSITDNPKTLDISNIIQSIQLIKSKTEFNKMVIAGKMADKALEIGINTLKVGISEQEVVAEIEFQLKKLGISEMSFQTMVLFGDHAGSPHGTPGARKLKDNELVLFDLGVVAEGYTSDVTRTFAFGEISSEAASIYDVVLKAQEKAQAAVKPGITTGELDNIARTVIEEAGYGDYFTHRLGHGLGKTVHEYPSLSKGSTMEIKEGMCFSLEPGIYIENKIGVRIEDCVYVTSDGCIPFTHTPKKLTSIIKK</sequence>
<reference evidence="9 10" key="1">
    <citation type="submission" date="2017-02" db="EMBL/GenBank/DDBJ databases">
        <authorList>
            <person name="Peterson S.W."/>
        </authorList>
    </citation>
    <scope>NUCLEOTIDE SEQUENCE [LARGE SCALE GENOMIC DNA]</scope>
    <source>
        <strain evidence="9 10">42ea</strain>
    </source>
</reference>
<dbReference type="SUPFAM" id="SSF55920">
    <property type="entry name" value="Creatinase/aminopeptidase"/>
    <property type="match status" value="1"/>
</dbReference>
<organism evidence="9 10">
    <name type="scientific">Marinilactibacillus psychrotolerans 42ea</name>
    <dbReference type="NCBI Taxonomy" id="1255609"/>
    <lineage>
        <taxon>Bacteria</taxon>
        <taxon>Bacillati</taxon>
        <taxon>Bacillota</taxon>
        <taxon>Bacilli</taxon>
        <taxon>Lactobacillales</taxon>
        <taxon>Carnobacteriaceae</taxon>
        <taxon>Marinilactibacillus</taxon>
    </lineage>
</organism>
<protein>
    <submittedName>
        <fullName evidence="9">Proline dipeptidase</fullName>
        <ecNumber evidence="9">3.4.13.9</ecNumber>
    </submittedName>
</protein>
<keyword evidence="9" id="KW-0224">Dipeptidase</keyword>
<dbReference type="GO" id="GO:0046872">
    <property type="term" value="F:metal ion binding"/>
    <property type="evidence" value="ECO:0007669"/>
    <property type="project" value="UniProtKB-KW"/>
</dbReference>
<keyword evidence="4 9" id="KW-0378">Hydrolase</keyword>
<dbReference type="GO" id="GO:0102009">
    <property type="term" value="F:proline dipeptidase activity"/>
    <property type="evidence" value="ECO:0007669"/>
    <property type="project" value="UniProtKB-EC"/>
</dbReference>
<evidence type="ECO:0000256" key="3">
    <source>
        <dbReference type="ARBA" id="ARBA00022723"/>
    </source>
</evidence>
<dbReference type="InterPro" id="IPR000587">
    <property type="entry name" value="Creatinase_N"/>
</dbReference>
<comment type="cofactor">
    <cofactor evidence="1">
        <name>Mn(2+)</name>
        <dbReference type="ChEBI" id="CHEBI:29035"/>
    </cofactor>
</comment>
<dbReference type="AlphaFoldDB" id="A0A1R4IEJ6"/>
<dbReference type="InterPro" id="IPR029149">
    <property type="entry name" value="Creatin/AminoP/Spt16_N"/>
</dbReference>
<dbReference type="SUPFAM" id="SSF53092">
    <property type="entry name" value="Creatinase/prolidase N-terminal domain"/>
    <property type="match status" value="1"/>
</dbReference>
<dbReference type="CDD" id="cd01092">
    <property type="entry name" value="APP-like"/>
    <property type="match status" value="1"/>
</dbReference>
<dbReference type="InterPro" id="IPR036005">
    <property type="entry name" value="Creatinase/aminopeptidase-like"/>
</dbReference>
<accession>A0A1R4IEJ6</accession>
<dbReference type="Gene3D" id="3.40.350.10">
    <property type="entry name" value="Creatinase/prolidase N-terminal domain"/>
    <property type="match status" value="1"/>
</dbReference>
<dbReference type="Proteomes" id="UP000195611">
    <property type="component" value="Unassembled WGS sequence"/>
</dbReference>
<proteinExistence type="inferred from homology"/>
<dbReference type="InterPro" id="IPR050659">
    <property type="entry name" value="Peptidase_M24B"/>
</dbReference>
<dbReference type="EMBL" id="FUKW01000013">
    <property type="protein sequence ID" value="SJN18271.1"/>
    <property type="molecule type" value="Genomic_DNA"/>
</dbReference>
<evidence type="ECO:0000256" key="2">
    <source>
        <dbReference type="ARBA" id="ARBA00008766"/>
    </source>
</evidence>
<keyword evidence="9" id="KW-0645">Protease</keyword>
<keyword evidence="5" id="KW-0464">Manganese</keyword>
<evidence type="ECO:0000313" key="9">
    <source>
        <dbReference type="EMBL" id="SJN18271.1"/>
    </source>
</evidence>
<feature type="domain" description="Peptidase M24" evidence="7">
    <location>
        <begin position="145"/>
        <end position="346"/>
    </location>
</feature>
<dbReference type="InterPro" id="IPR001131">
    <property type="entry name" value="Peptidase_M24B_aminopep-P_CS"/>
</dbReference>
<gene>
    <name evidence="9" type="ORF">FM115_00730</name>
</gene>
<dbReference type="EC" id="3.4.13.9" evidence="9"/>
<dbReference type="InterPro" id="IPR000994">
    <property type="entry name" value="Pept_M24"/>
</dbReference>
<keyword evidence="3 6" id="KW-0479">Metal-binding</keyword>
<name>A0A1R4IEJ6_9LACT</name>
<dbReference type="PANTHER" id="PTHR46112:SF10">
    <property type="entry name" value="DIPEPTIDASE YKVY-RELATED"/>
    <property type="match status" value="1"/>
</dbReference>